<dbReference type="PROSITE" id="PS50949">
    <property type="entry name" value="HTH_GNTR"/>
    <property type="match status" value="1"/>
</dbReference>
<evidence type="ECO:0000259" key="4">
    <source>
        <dbReference type="PROSITE" id="PS50949"/>
    </source>
</evidence>
<evidence type="ECO:0000313" key="6">
    <source>
        <dbReference type="Proteomes" id="UP001597506"/>
    </source>
</evidence>
<evidence type="ECO:0000256" key="2">
    <source>
        <dbReference type="ARBA" id="ARBA00023125"/>
    </source>
</evidence>
<dbReference type="RefSeq" id="WP_377937088.1">
    <property type="nucleotide sequence ID" value="NZ_JBHUMF010000031.1"/>
</dbReference>
<dbReference type="Gene3D" id="1.10.10.10">
    <property type="entry name" value="Winged helix-like DNA-binding domain superfamily/Winged helix DNA-binding domain"/>
    <property type="match status" value="1"/>
</dbReference>
<dbReference type="PANTHER" id="PTHR43537:SF5">
    <property type="entry name" value="UXU OPERON TRANSCRIPTIONAL REGULATOR"/>
    <property type="match status" value="1"/>
</dbReference>
<keyword evidence="2" id="KW-0238">DNA-binding</keyword>
<proteinExistence type="predicted"/>
<name>A0ABW5RVR5_9BACI</name>
<dbReference type="Pfam" id="PF07729">
    <property type="entry name" value="FCD"/>
    <property type="match status" value="1"/>
</dbReference>
<evidence type="ECO:0000256" key="3">
    <source>
        <dbReference type="ARBA" id="ARBA00023163"/>
    </source>
</evidence>
<dbReference type="Pfam" id="PF00392">
    <property type="entry name" value="GntR"/>
    <property type="match status" value="1"/>
</dbReference>
<protein>
    <submittedName>
        <fullName evidence="5">FadR/GntR family transcriptional regulator</fullName>
    </submittedName>
</protein>
<dbReference type="EMBL" id="JBHUMF010000031">
    <property type="protein sequence ID" value="MFD2682420.1"/>
    <property type="molecule type" value="Genomic_DNA"/>
</dbReference>
<dbReference type="SMART" id="SM00345">
    <property type="entry name" value="HTH_GNTR"/>
    <property type="match status" value="1"/>
</dbReference>
<dbReference type="InterPro" id="IPR008920">
    <property type="entry name" value="TF_FadR/GntR_C"/>
</dbReference>
<accession>A0ABW5RVR5</accession>
<evidence type="ECO:0000313" key="5">
    <source>
        <dbReference type="EMBL" id="MFD2682420.1"/>
    </source>
</evidence>
<feature type="domain" description="HTH gntR-type" evidence="4">
    <location>
        <begin position="8"/>
        <end position="76"/>
    </location>
</feature>
<keyword evidence="3" id="KW-0804">Transcription</keyword>
<dbReference type="SUPFAM" id="SSF46785">
    <property type="entry name" value="Winged helix' DNA-binding domain"/>
    <property type="match status" value="1"/>
</dbReference>
<dbReference type="SMART" id="SM00895">
    <property type="entry name" value="FCD"/>
    <property type="match status" value="1"/>
</dbReference>
<dbReference type="InterPro" id="IPR011711">
    <property type="entry name" value="GntR_C"/>
</dbReference>
<dbReference type="PRINTS" id="PR00035">
    <property type="entry name" value="HTHGNTR"/>
</dbReference>
<keyword evidence="1" id="KW-0805">Transcription regulation</keyword>
<dbReference type="InterPro" id="IPR036388">
    <property type="entry name" value="WH-like_DNA-bd_sf"/>
</dbReference>
<comment type="caution">
    <text evidence="5">The sequence shown here is derived from an EMBL/GenBank/DDBJ whole genome shotgun (WGS) entry which is preliminary data.</text>
</comment>
<dbReference type="SUPFAM" id="SSF48008">
    <property type="entry name" value="GntR ligand-binding domain-like"/>
    <property type="match status" value="1"/>
</dbReference>
<dbReference type="InterPro" id="IPR000524">
    <property type="entry name" value="Tscrpt_reg_HTH_GntR"/>
</dbReference>
<reference evidence="6" key="1">
    <citation type="journal article" date="2019" name="Int. J. Syst. Evol. Microbiol.">
        <title>The Global Catalogue of Microorganisms (GCM) 10K type strain sequencing project: providing services to taxonomists for standard genome sequencing and annotation.</title>
        <authorList>
            <consortium name="The Broad Institute Genomics Platform"/>
            <consortium name="The Broad Institute Genome Sequencing Center for Infectious Disease"/>
            <person name="Wu L."/>
            <person name="Ma J."/>
        </authorList>
    </citation>
    <scope>NUCLEOTIDE SEQUENCE [LARGE SCALE GENOMIC DNA]</scope>
    <source>
        <strain evidence="6">KCTC 3913</strain>
    </source>
</reference>
<dbReference type="Gene3D" id="1.20.120.530">
    <property type="entry name" value="GntR ligand-binding domain-like"/>
    <property type="match status" value="1"/>
</dbReference>
<dbReference type="InterPro" id="IPR036390">
    <property type="entry name" value="WH_DNA-bd_sf"/>
</dbReference>
<sequence>MFKEIRKKKKFEEVLDQIKSLLLTKKLKIGQKLPNEIELSESMGISRSSLREAFKVLSVLGIIEGRSGEGTIITQANPENLKSIMSLVAVSRGLDTQELFEVRTILEKEAVKLTATRRTENDLQEIQDILVEMDKHYLSEDDEAQSYYDFLFHQSIVKASQNKMLLILMEVISDLLGEQIQTTRRELATSPEVLKRFQEEHWSIYRAIKHKAPEQAKEIMSAHLTYAQMELGLVKEE</sequence>
<keyword evidence="6" id="KW-1185">Reference proteome</keyword>
<evidence type="ECO:0000256" key="1">
    <source>
        <dbReference type="ARBA" id="ARBA00023015"/>
    </source>
</evidence>
<dbReference type="PANTHER" id="PTHR43537">
    <property type="entry name" value="TRANSCRIPTIONAL REGULATOR, GNTR FAMILY"/>
    <property type="match status" value="1"/>
</dbReference>
<dbReference type="Proteomes" id="UP001597506">
    <property type="component" value="Unassembled WGS sequence"/>
</dbReference>
<organism evidence="5 6">
    <name type="scientific">Bacillus seohaeanensis</name>
    <dbReference type="NCBI Taxonomy" id="284580"/>
    <lineage>
        <taxon>Bacteria</taxon>
        <taxon>Bacillati</taxon>
        <taxon>Bacillota</taxon>
        <taxon>Bacilli</taxon>
        <taxon>Bacillales</taxon>
        <taxon>Bacillaceae</taxon>
        <taxon>Bacillus</taxon>
    </lineage>
</organism>
<gene>
    <name evidence="5" type="ORF">ACFSUL_16900</name>
</gene>